<comment type="caution">
    <text evidence="2">The sequence shown here is derived from an EMBL/GenBank/DDBJ whole genome shotgun (WGS) entry which is preliminary data.</text>
</comment>
<dbReference type="GO" id="GO:0016192">
    <property type="term" value="P:vesicle-mediated transport"/>
    <property type="evidence" value="ECO:0007669"/>
    <property type="project" value="InterPro"/>
</dbReference>
<dbReference type="AlphaFoldDB" id="A0A7I8VVS9"/>
<dbReference type="InterPro" id="IPR036045">
    <property type="entry name" value="Sec1-like_sf"/>
</dbReference>
<dbReference type="InterPro" id="IPR027482">
    <property type="entry name" value="Sec1-like_dom2"/>
</dbReference>
<accession>A0A7I8VVS9</accession>
<proteinExistence type="inferred from homology"/>
<keyword evidence="3" id="KW-1185">Reference proteome</keyword>
<evidence type="ECO:0000313" key="2">
    <source>
        <dbReference type="EMBL" id="CAD5120430.1"/>
    </source>
</evidence>
<dbReference type="Gene3D" id="3.40.50.1910">
    <property type="match status" value="1"/>
</dbReference>
<dbReference type="SUPFAM" id="SSF56815">
    <property type="entry name" value="Sec1/munc18-like (SM) proteins"/>
    <property type="match status" value="1"/>
</dbReference>
<sequence>MPPQEKISIFDKCRDAWRLVCREVKRASVYLDAPSIESLHWCGGIDMLYQNGAAEVKQFNMSESSSQEYQKAVFILSSLIEGEISRTLRNIIQCSNFQYIILISAIPPAMHTTFNYGIGEANENRSFTEMETTLCDWMGNMNYTVEVMYIPFAFCNILPELVILPQDGNFMPLLSNELEELIKAQANPKNDMKITDLDFTHLMKEGQLQYKLLVTAIDSLLQQLGICEDIYSMGFTSKAVASELASLQSARQRRKNNQQLKASMLIVDRTADILSAAGHRQDNLLDYCLNVLKPLEDHLVDVETDMSYLSGLHASCKYTLAPGCLSQPQCNRSKTLLKQMAYSKYDDALTAVLRNLIESASKENLLSKPPKVSRIGVEELKSILNLFHKKIETMKSESGVLQIAQSVIDALNTEHKRKQLLAAEKGILMAEEPSSALSQVNDSLKADLKRDEEDRIYTTDDYLSLLTFAYSAYNCDDEKCGNFERDIKLSLLELIKNTKEDNLPAITKKLIIKKTKGDQYKVLSDLFDKLKAISSFRNYFGQYREKSMIPSAATSVLQNIAKSITDNNKPELTDISHHATGFRQLLRTGFGFLTGATKARPGDQPILIFCVLGGITIQEVKSLVETISAANIQPIILSTNIIKSNSFISDLLNDHIKPETMSKYTKTFT</sequence>
<dbReference type="OrthoDB" id="549905at2759"/>
<name>A0A7I8VVS9_9ANNE</name>
<dbReference type="EMBL" id="CAJFCJ010000012">
    <property type="protein sequence ID" value="CAD5120430.1"/>
    <property type="molecule type" value="Genomic_DNA"/>
</dbReference>
<evidence type="ECO:0000256" key="1">
    <source>
        <dbReference type="ARBA" id="ARBA00009884"/>
    </source>
</evidence>
<dbReference type="InterPro" id="IPR001619">
    <property type="entry name" value="Sec1-like"/>
</dbReference>
<gene>
    <name evidence="2" type="ORF">DGYR_LOCUS8532</name>
</gene>
<dbReference type="Proteomes" id="UP000549394">
    <property type="component" value="Unassembled WGS sequence"/>
</dbReference>
<protein>
    <submittedName>
        <fullName evidence="2">DgyrCDS8999</fullName>
    </submittedName>
</protein>
<reference evidence="2 3" key="1">
    <citation type="submission" date="2020-08" db="EMBL/GenBank/DDBJ databases">
        <authorList>
            <person name="Hejnol A."/>
        </authorList>
    </citation>
    <scope>NUCLEOTIDE SEQUENCE [LARGE SCALE GENOMIC DNA]</scope>
</reference>
<organism evidence="2 3">
    <name type="scientific">Dimorphilus gyrociliatus</name>
    <dbReference type="NCBI Taxonomy" id="2664684"/>
    <lineage>
        <taxon>Eukaryota</taxon>
        <taxon>Metazoa</taxon>
        <taxon>Spiralia</taxon>
        <taxon>Lophotrochozoa</taxon>
        <taxon>Annelida</taxon>
        <taxon>Polychaeta</taxon>
        <taxon>Polychaeta incertae sedis</taxon>
        <taxon>Dinophilidae</taxon>
        <taxon>Dimorphilus</taxon>
    </lineage>
</organism>
<comment type="similarity">
    <text evidence="1">Belongs to the STXBP/unc-18/SEC1 family.</text>
</comment>
<dbReference type="PANTHER" id="PTHR11679">
    <property type="entry name" value="VESICLE PROTEIN SORTING-ASSOCIATED"/>
    <property type="match status" value="1"/>
</dbReference>
<evidence type="ECO:0000313" key="3">
    <source>
        <dbReference type="Proteomes" id="UP000549394"/>
    </source>
</evidence>